<dbReference type="EMBL" id="JBFASG010000003">
    <property type="protein sequence ID" value="MEV4922179.1"/>
    <property type="molecule type" value="Genomic_DNA"/>
</dbReference>
<feature type="compositionally biased region" description="Gly residues" evidence="1">
    <location>
        <begin position="285"/>
        <end position="309"/>
    </location>
</feature>
<proteinExistence type="predicted"/>
<dbReference type="PANTHER" id="PTHR46825">
    <property type="entry name" value="D-ALANYL-D-ALANINE-CARBOXYPEPTIDASE/ENDOPEPTIDASE AMPH"/>
    <property type="match status" value="1"/>
</dbReference>
<dbReference type="Pfam" id="PF00144">
    <property type="entry name" value="Beta-lactamase"/>
    <property type="match status" value="1"/>
</dbReference>
<evidence type="ECO:0000313" key="3">
    <source>
        <dbReference type="EMBL" id="MEV4922179.1"/>
    </source>
</evidence>
<feature type="domain" description="Beta-lactamase-related" evidence="2">
    <location>
        <begin position="17"/>
        <end position="298"/>
    </location>
</feature>
<keyword evidence="4" id="KW-1185">Reference proteome</keyword>
<dbReference type="InterPro" id="IPR012338">
    <property type="entry name" value="Beta-lactam/transpept-like"/>
</dbReference>
<evidence type="ECO:0000259" key="2">
    <source>
        <dbReference type="Pfam" id="PF00144"/>
    </source>
</evidence>
<protein>
    <submittedName>
        <fullName evidence="3">Serine hydrolase domain-containing protein</fullName>
        <ecNumber evidence="3">3.1.1.103</ecNumber>
    </submittedName>
</protein>
<feature type="region of interest" description="Disordered" evidence="1">
    <location>
        <begin position="284"/>
        <end position="309"/>
    </location>
</feature>
<dbReference type="Gene3D" id="3.40.710.10">
    <property type="entry name" value="DD-peptidase/beta-lactamase superfamily"/>
    <property type="match status" value="1"/>
</dbReference>
<dbReference type="GO" id="GO:0016787">
    <property type="term" value="F:hydrolase activity"/>
    <property type="evidence" value="ECO:0007669"/>
    <property type="project" value="UniProtKB-KW"/>
</dbReference>
<dbReference type="SUPFAM" id="SSF56601">
    <property type="entry name" value="beta-lactamase/transpeptidase-like"/>
    <property type="match status" value="1"/>
</dbReference>
<gene>
    <name evidence="3" type="ORF">AB0L03_04915</name>
</gene>
<comment type="caution">
    <text evidence="3">The sequence shown here is derived from an EMBL/GenBank/DDBJ whole genome shotgun (WGS) entry which is preliminary data.</text>
</comment>
<dbReference type="RefSeq" id="WP_366086857.1">
    <property type="nucleotide sequence ID" value="NZ_JBFASG010000003.1"/>
</dbReference>
<dbReference type="InterPro" id="IPR001466">
    <property type="entry name" value="Beta-lactam-related"/>
</dbReference>
<dbReference type="Proteomes" id="UP001552479">
    <property type="component" value="Unassembled WGS sequence"/>
</dbReference>
<evidence type="ECO:0000313" key="4">
    <source>
        <dbReference type="Proteomes" id="UP001552479"/>
    </source>
</evidence>
<sequence length="309" mass="31736">MDFSAPSCVLGSGGLCAPHTGRGHDPEAFVEIGSLTKVLTGTLLMRLAARGAVSVDDPVERWLATPADTGITLQQLQEHTSGLPRLPPPLPGAKRSDPYRPFTDQALRDLLAAGLGALVVAAPGEKEEYSNLGYAVLGAALSAAAGAPYMDLLAEHVLDPLGIRNEVTHQPPRDRSLVPTGIFGRRLRPWTMTGAILPAGGLWATPRAAARILTGLVVERVLGEPAPAWQRAGELVWHNGATRNASVFAGAFPDGRWILVHRLGGASDTTDRMAVQHLRGERCGEGTGGGAGGGGGGGAGGGGAGRAGG</sequence>
<accession>A0ABV3IPZ1</accession>
<keyword evidence="3" id="KW-0378">Hydrolase</keyword>
<reference evidence="3 4" key="1">
    <citation type="submission" date="2024-06" db="EMBL/GenBank/DDBJ databases">
        <title>The Natural Products Discovery Center: Release of the First 8490 Sequenced Strains for Exploring Actinobacteria Biosynthetic Diversity.</title>
        <authorList>
            <person name="Kalkreuter E."/>
            <person name="Kautsar S.A."/>
            <person name="Yang D."/>
            <person name="Bader C.D."/>
            <person name="Teijaro C.N."/>
            <person name="Fluegel L."/>
            <person name="Davis C.M."/>
            <person name="Simpson J.R."/>
            <person name="Lauterbach L."/>
            <person name="Steele A.D."/>
            <person name="Gui C."/>
            <person name="Meng S."/>
            <person name="Li G."/>
            <person name="Viehrig K."/>
            <person name="Ye F."/>
            <person name="Su P."/>
            <person name="Kiefer A.F."/>
            <person name="Nichols A."/>
            <person name="Cepeda A.J."/>
            <person name="Yan W."/>
            <person name="Fan B."/>
            <person name="Jiang Y."/>
            <person name="Adhikari A."/>
            <person name="Zheng C.-J."/>
            <person name="Schuster L."/>
            <person name="Cowan T.M."/>
            <person name="Smanski M.J."/>
            <person name="Chevrette M.G."/>
            <person name="De Carvalho L.P.S."/>
            <person name="Shen B."/>
        </authorList>
    </citation>
    <scope>NUCLEOTIDE SEQUENCE [LARGE SCALE GENOMIC DNA]</scope>
    <source>
        <strain evidence="3 4">NPDC053791</strain>
    </source>
</reference>
<dbReference type="InterPro" id="IPR050491">
    <property type="entry name" value="AmpC-like"/>
</dbReference>
<dbReference type="EC" id="3.1.1.103" evidence="3"/>
<name>A0ABV3IPZ1_9ACTN</name>
<organism evidence="3 4">
    <name type="scientific">Streptomyces roseoverticillatus</name>
    <dbReference type="NCBI Taxonomy" id="66429"/>
    <lineage>
        <taxon>Bacteria</taxon>
        <taxon>Bacillati</taxon>
        <taxon>Actinomycetota</taxon>
        <taxon>Actinomycetes</taxon>
        <taxon>Kitasatosporales</taxon>
        <taxon>Streptomycetaceae</taxon>
        <taxon>Streptomyces</taxon>
    </lineage>
</organism>
<dbReference type="PANTHER" id="PTHR46825:SF9">
    <property type="entry name" value="BETA-LACTAMASE-RELATED DOMAIN-CONTAINING PROTEIN"/>
    <property type="match status" value="1"/>
</dbReference>
<evidence type="ECO:0000256" key="1">
    <source>
        <dbReference type="SAM" id="MobiDB-lite"/>
    </source>
</evidence>